<evidence type="ECO:0000313" key="1">
    <source>
        <dbReference type="EMBL" id="AKK24683.1"/>
    </source>
</evidence>
<keyword evidence="2" id="KW-1185">Reference proteome</keyword>
<dbReference type="OrthoDB" id="8777060at2"/>
<dbReference type="RefSeq" id="WP_052654038.1">
    <property type="nucleotide sequence ID" value="NZ_CP011518.2"/>
</dbReference>
<dbReference type="InterPro" id="IPR018894">
    <property type="entry name" value="DUF2471"/>
</dbReference>
<proteinExistence type="predicted"/>
<dbReference type="KEGG" id="pox:MB84_28045"/>
<dbReference type="Proteomes" id="UP000035050">
    <property type="component" value="Plasmid pPO70-1"/>
</dbReference>
<evidence type="ECO:0000313" key="2">
    <source>
        <dbReference type="Proteomes" id="UP000035050"/>
    </source>
</evidence>
<dbReference type="EMBL" id="CP011518">
    <property type="protein sequence ID" value="AKK24683.1"/>
    <property type="molecule type" value="Genomic_DNA"/>
</dbReference>
<dbReference type="Pfam" id="PF10616">
    <property type="entry name" value="DUF2471"/>
    <property type="match status" value="1"/>
</dbReference>
<name>A0A0G3IDJ3_9BURK</name>
<gene>
    <name evidence="1" type="ORF">MB84_28045</name>
</gene>
<organism evidence="1 2">
    <name type="scientific">Pandoraea oxalativorans</name>
    <dbReference type="NCBI Taxonomy" id="573737"/>
    <lineage>
        <taxon>Bacteria</taxon>
        <taxon>Pseudomonadati</taxon>
        <taxon>Pseudomonadota</taxon>
        <taxon>Betaproteobacteria</taxon>
        <taxon>Burkholderiales</taxon>
        <taxon>Burkholderiaceae</taxon>
        <taxon>Pandoraea</taxon>
    </lineage>
</organism>
<sequence length="96" mass="10384">MDLLFAAVAAVKETVPAVVSRRRTAGVLTWALLHQIESEVLAELAASGAHSPRILSMLRAPAVLGYPKDDRPVSFDGHEFVPPVLGAIDDAWRRVN</sequence>
<dbReference type="PATRIC" id="fig|573737.6.peg.5501"/>
<geneLocation type="plasmid" evidence="1 2">
    <name>pPO70-1</name>
</geneLocation>
<keyword evidence="1" id="KW-0614">Plasmid</keyword>
<accession>A0A0G3IDJ3</accession>
<protein>
    <submittedName>
        <fullName evidence="1">DUF2471 domain-containing protein</fullName>
    </submittedName>
</protein>
<reference evidence="1" key="1">
    <citation type="submission" date="2016-06" db="EMBL/GenBank/DDBJ databases">
        <title>Pandoraea oxalativorans DSM 23570 Genome Sequencing.</title>
        <authorList>
            <person name="Ee R."/>
            <person name="Lim Y.-L."/>
            <person name="Yong D."/>
            <person name="Yin W.-F."/>
            <person name="Chan K.-G."/>
        </authorList>
    </citation>
    <scope>NUCLEOTIDE SEQUENCE</scope>
    <source>
        <strain evidence="1">DSM 23570</strain>
        <plasmid evidence="1">pPO70-1</plasmid>
    </source>
</reference>
<dbReference type="AlphaFoldDB" id="A0A0G3IDJ3"/>